<feature type="domain" description="HD" evidence="12">
    <location>
        <begin position="258"/>
        <end position="369"/>
    </location>
</feature>
<dbReference type="FunFam" id="3.30.460.10:FF:000033">
    <property type="entry name" value="Poly A polymerase head domain protein"/>
    <property type="match status" value="1"/>
</dbReference>
<dbReference type="EMBL" id="WHLY01000002">
    <property type="protein sequence ID" value="MPR32853.1"/>
    <property type="molecule type" value="Genomic_DNA"/>
</dbReference>
<protein>
    <submittedName>
        <fullName evidence="13">HD domain-containing protein</fullName>
    </submittedName>
</protein>
<evidence type="ECO:0000256" key="9">
    <source>
        <dbReference type="ARBA" id="ARBA00022842"/>
    </source>
</evidence>
<dbReference type="GO" id="GO:0005524">
    <property type="term" value="F:ATP binding"/>
    <property type="evidence" value="ECO:0007669"/>
    <property type="project" value="UniProtKB-KW"/>
</dbReference>
<evidence type="ECO:0000256" key="7">
    <source>
        <dbReference type="ARBA" id="ARBA00022800"/>
    </source>
</evidence>
<dbReference type="InterPro" id="IPR006674">
    <property type="entry name" value="HD_domain"/>
</dbReference>
<sequence>MNLQDKINTFPIFGKIAEAARREGVEAYVIGGFVRDLLLKRTSKDIDIVCVGSGIALAERLAASLGPDCHVAIYKNFGTAQIRSGELEIEFVGARKESYRAESRKPIVEDGTLEDDQNRRDFTINALGISLNEADYGELIDPFEGVRDLRMRMLRTPLEPSITFSDDPLRMMRAIRFASQLNFDIEPDTYEAISRMKDRIEIVSMERISDELNKIILSKVPSYGFKLLYQSGLLEKIFPEMIALHGVEIIEGRGHKDNFYHTLQVLDNLSEYSDDLWLRWAAILHDIAKPATKRYDKKAGWTFHNHEEIGARMVPSIFRRMKLPLNEKMRFVKKLVRLHLRPIVLSREEITDSAMRRLLVEAGDDLEALMKLCRADITSKNPEKVKRYLRNFDIVEQRLIELEEKDKLRNFQPVITGEIIMQTFDLKPSREVGLIKESIREAILEGIIANEYEPAYAFMVEEGKKIGLTVKQG</sequence>
<dbReference type="GO" id="GO:0042245">
    <property type="term" value="P:RNA repair"/>
    <property type="evidence" value="ECO:0007669"/>
    <property type="project" value="UniProtKB-KW"/>
</dbReference>
<accession>A0A7C9FXH7</accession>
<dbReference type="PROSITE" id="PS51831">
    <property type="entry name" value="HD"/>
    <property type="match status" value="1"/>
</dbReference>
<dbReference type="PANTHER" id="PTHR47545">
    <property type="entry name" value="MULTIFUNCTIONAL CCA PROTEIN"/>
    <property type="match status" value="1"/>
</dbReference>
<evidence type="ECO:0000259" key="12">
    <source>
        <dbReference type="PROSITE" id="PS51831"/>
    </source>
</evidence>
<keyword evidence="8" id="KW-0067">ATP-binding</keyword>
<dbReference type="Proteomes" id="UP000479293">
    <property type="component" value="Unassembled WGS sequence"/>
</dbReference>
<dbReference type="PANTHER" id="PTHR47545:SF1">
    <property type="entry name" value="MULTIFUNCTIONAL CCA PROTEIN"/>
    <property type="match status" value="1"/>
</dbReference>
<evidence type="ECO:0000313" key="13">
    <source>
        <dbReference type="EMBL" id="MPR32853.1"/>
    </source>
</evidence>
<evidence type="ECO:0000256" key="4">
    <source>
        <dbReference type="ARBA" id="ARBA00022695"/>
    </source>
</evidence>
<proteinExistence type="inferred from homology"/>
<comment type="cofactor">
    <cofactor evidence="1">
        <name>Mg(2+)</name>
        <dbReference type="ChEBI" id="CHEBI:18420"/>
    </cofactor>
</comment>
<dbReference type="Pfam" id="PF12627">
    <property type="entry name" value="PolyA_pol_RNAbd"/>
    <property type="match status" value="1"/>
</dbReference>
<dbReference type="GO" id="GO:0008033">
    <property type="term" value="P:tRNA processing"/>
    <property type="evidence" value="ECO:0007669"/>
    <property type="project" value="UniProtKB-KW"/>
</dbReference>
<dbReference type="CDD" id="cd00077">
    <property type="entry name" value="HDc"/>
    <property type="match status" value="1"/>
</dbReference>
<dbReference type="GO" id="GO:0016779">
    <property type="term" value="F:nucleotidyltransferase activity"/>
    <property type="evidence" value="ECO:0007669"/>
    <property type="project" value="UniProtKB-KW"/>
</dbReference>
<evidence type="ECO:0000256" key="11">
    <source>
        <dbReference type="RuleBase" id="RU003953"/>
    </source>
</evidence>
<dbReference type="Pfam" id="PF01966">
    <property type="entry name" value="HD"/>
    <property type="match status" value="1"/>
</dbReference>
<dbReference type="NCBIfam" id="TIGR00277">
    <property type="entry name" value="HDIG"/>
    <property type="match status" value="1"/>
</dbReference>
<evidence type="ECO:0000256" key="3">
    <source>
        <dbReference type="ARBA" id="ARBA00022694"/>
    </source>
</evidence>
<dbReference type="SMART" id="SM00471">
    <property type="entry name" value="HDc"/>
    <property type="match status" value="1"/>
</dbReference>
<gene>
    <name evidence="13" type="ORF">GBK04_05650</name>
</gene>
<dbReference type="SUPFAM" id="SSF81891">
    <property type="entry name" value="Poly A polymerase C-terminal region-like"/>
    <property type="match status" value="1"/>
</dbReference>
<dbReference type="Gene3D" id="3.30.460.10">
    <property type="entry name" value="Beta Polymerase, domain 2"/>
    <property type="match status" value="1"/>
</dbReference>
<keyword evidence="6" id="KW-0547">Nucleotide-binding</keyword>
<keyword evidence="10 11" id="KW-0694">RNA-binding</keyword>
<organism evidence="13 14">
    <name type="scientific">Salmonirosea aquatica</name>
    <dbReference type="NCBI Taxonomy" id="2654236"/>
    <lineage>
        <taxon>Bacteria</taxon>
        <taxon>Pseudomonadati</taxon>
        <taxon>Bacteroidota</taxon>
        <taxon>Cytophagia</taxon>
        <taxon>Cytophagales</taxon>
        <taxon>Spirosomataceae</taxon>
        <taxon>Salmonirosea</taxon>
    </lineage>
</organism>
<keyword evidence="9" id="KW-0460">Magnesium</keyword>
<dbReference type="RefSeq" id="WP_152757651.1">
    <property type="nucleotide sequence ID" value="NZ_WHLY01000002.1"/>
</dbReference>
<comment type="caution">
    <text evidence="13">The sequence shown here is derived from an EMBL/GenBank/DDBJ whole genome shotgun (WGS) entry which is preliminary data.</text>
</comment>
<dbReference type="GO" id="GO:0046872">
    <property type="term" value="F:metal ion binding"/>
    <property type="evidence" value="ECO:0007669"/>
    <property type="project" value="UniProtKB-KW"/>
</dbReference>
<dbReference type="InterPro" id="IPR043519">
    <property type="entry name" value="NT_sf"/>
</dbReference>
<evidence type="ECO:0000256" key="6">
    <source>
        <dbReference type="ARBA" id="ARBA00022741"/>
    </source>
</evidence>
<name>A0A7C9FXH7_9BACT</name>
<keyword evidence="5" id="KW-0479">Metal-binding</keyword>
<dbReference type="InterPro" id="IPR002646">
    <property type="entry name" value="PolA_pol_head_dom"/>
</dbReference>
<dbReference type="InterPro" id="IPR050124">
    <property type="entry name" value="tRNA_CCA-adding_enzyme"/>
</dbReference>
<evidence type="ECO:0000256" key="5">
    <source>
        <dbReference type="ARBA" id="ARBA00022723"/>
    </source>
</evidence>
<dbReference type="Gene3D" id="1.10.3090.10">
    <property type="entry name" value="cca-adding enzyme, domain 2"/>
    <property type="match status" value="1"/>
</dbReference>
<dbReference type="SUPFAM" id="SSF81301">
    <property type="entry name" value="Nucleotidyltransferase"/>
    <property type="match status" value="1"/>
</dbReference>
<dbReference type="InterPro" id="IPR032828">
    <property type="entry name" value="PolyA_RNA-bd"/>
</dbReference>
<evidence type="ECO:0000256" key="1">
    <source>
        <dbReference type="ARBA" id="ARBA00001946"/>
    </source>
</evidence>
<keyword evidence="14" id="KW-1185">Reference proteome</keyword>
<dbReference type="InterPro" id="IPR006675">
    <property type="entry name" value="HDIG_dom"/>
</dbReference>
<keyword evidence="2 11" id="KW-0808">Transferase</keyword>
<dbReference type="CDD" id="cd05398">
    <property type="entry name" value="NT_ClassII-CCAase"/>
    <property type="match status" value="1"/>
</dbReference>
<evidence type="ECO:0000256" key="10">
    <source>
        <dbReference type="ARBA" id="ARBA00022884"/>
    </source>
</evidence>
<evidence type="ECO:0000256" key="2">
    <source>
        <dbReference type="ARBA" id="ARBA00022679"/>
    </source>
</evidence>
<dbReference type="AlphaFoldDB" id="A0A7C9FXH7"/>
<keyword evidence="4" id="KW-0548">Nucleotidyltransferase</keyword>
<evidence type="ECO:0000256" key="8">
    <source>
        <dbReference type="ARBA" id="ARBA00022840"/>
    </source>
</evidence>
<keyword evidence="7" id="KW-0692">RNA repair</keyword>
<reference evidence="13 14" key="1">
    <citation type="submission" date="2019-10" db="EMBL/GenBank/DDBJ databases">
        <title>Draft Genome Sequence of Cytophagaceae sp. SJW1-29.</title>
        <authorList>
            <person name="Choi A."/>
        </authorList>
    </citation>
    <scope>NUCLEOTIDE SEQUENCE [LARGE SCALE GENOMIC DNA]</scope>
    <source>
        <strain evidence="13 14">SJW1-29</strain>
    </source>
</reference>
<keyword evidence="3" id="KW-0819">tRNA processing</keyword>
<dbReference type="GO" id="GO:0003723">
    <property type="term" value="F:RNA binding"/>
    <property type="evidence" value="ECO:0007669"/>
    <property type="project" value="UniProtKB-KW"/>
</dbReference>
<comment type="similarity">
    <text evidence="11">Belongs to the tRNA nucleotidyltransferase/poly(A) polymerase family.</text>
</comment>
<dbReference type="Pfam" id="PF01743">
    <property type="entry name" value="PolyA_pol"/>
    <property type="match status" value="1"/>
</dbReference>
<evidence type="ECO:0000313" key="14">
    <source>
        <dbReference type="Proteomes" id="UP000479293"/>
    </source>
</evidence>
<dbReference type="InterPro" id="IPR003607">
    <property type="entry name" value="HD/PDEase_dom"/>
</dbReference>